<organism evidence="14 15">
    <name type="scientific">Thermosulfidibacter takaii (strain DSM 17441 / JCM 13301 / NBRC 103674 / ABI70S6)</name>
    <dbReference type="NCBI Taxonomy" id="1298851"/>
    <lineage>
        <taxon>Bacteria</taxon>
        <taxon>Pseudomonadati</taxon>
        <taxon>Thermosulfidibacterota</taxon>
        <taxon>Thermosulfidibacteria</taxon>
        <taxon>Thermosulfidibacterales</taxon>
        <taxon>Thermosulfidibacteraceae</taxon>
    </lineage>
</organism>
<dbReference type="EMBL" id="AP013035">
    <property type="protein sequence ID" value="BAT71212.1"/>
    <property type="molecule type" value="Genomic_DNA"/>
</dbReference>
<dbReference type="PANTHER" id="PTHR30081">
    <property type="entry name" value="PROTEIN-EXPORT MEMBRANE PROTEIN SEC"/>
    <property type="match status" value="1"/>
</dbReference>
<sequence length="515" mass="56297">MRGYKLRLVSVLALVVLSLLYLSPLSGKKEKIRLGLDLKGGVYLALGVDLDKAVEADLDKYALILEDELKKAKVDVDTIERKGKEIHIKLLLKEDVPKVEKVIKDLGSLKIARAEGDTVVVVLSPKEVERIKKNALDQTLEVIRNRIDEFGVTEPEIRKAGHDRIIVQIPGIKDPERAIKIIGRTARLEFKLLDEEHSVEEALAGKIPPGDEILYGRVVDKQTGRVRKVPYLVKKQTLLTGDHLVDARVMIDSRTNEPYVAIKFDKIGTKIFAQITSKNVGKRLAIILDNTVYSAPVIREPITGGEASITGSFTFEEAHDLAIVLRAGALPAPVKILENRTVGPSLGIDSIRKGVRAAIVGLIVVVLFMAVYYRLAGVIADVALLLNMILILGALAAFNATLTLPGIAGIVLTIGMSVDANVLIFERIREELRLGRTIRAAIDAGFERATITILDANITTLIAALILFQYGTGPIKGFAVTLSIGIIASMFTAIVFCRGVFEMLVDVFKIKKLSI</sequence>
<protein>
    <recommendedName>
        <fullName evidence="10">Protein translocase subunit SecD</fullName>
    </recommendedName>
</protein>
<dbReference type="InterPro" id="IPR022813">
    <property type="entry name" value="SecD/SecF_arch_bac"/>
</dbReference>
<feature type="domain" description="SecDF P1 head subdomain" evidence="13">
    <location>
        <begin position="227"/>
        <end position="332"/>
    </location>
</feature>
<dbReference type="InterPro" id="IPR048631">
    <property type="entry name" value="SecD_1st"/>
</dbReference>
<evidence type="ECO:0000256" key="2">
    <source>
        <dbReference type="ARBA" id="ARBA00022448"/>
    </source>
</evidence>
<evidence type="ECO:0000259" key="12">
    <source>
        <dbReference type="Pfam" id="PF21760"/>
    </source>
</evidence>
<keyword evidence="9 10" id="KW-0472">Membrane</keyword>
<gene>
    <name evidence="10 14" type="primary">secD</name>
    <name evidence="14" type="ORF">TST_0404</name>
</gene>
<evidence type="ECO:0000256" key="5">
    <source>
        <dbReference type="ARBA" id="ARBA00022692"/>
    </source>
</evidence>
<dbReference type="InterPro" id="IPR054384">
    <property type="entry name" value="SecDF_P1_head"/>
</dbReference>
<keyword evidence="8 10" id="KW-0811">Translocation</keyword>
<dbReference type="NCBIfam" id="TIGR00916">
    <property type="entry name" value="2A0604s01"/>
    <property type="match status" value="1"/>
</dbReference>
<evidence type="ECO:0000256" key="6">
    <source>
        <dbReference type="ARBA" id="ARBA00022927"/>
    </source>
</evidence>
<comment type="function">
    <text evidence="10">Part of the Sec protein translocase complex. Interacts with the SecYEG preprotein conducting channel. SecDF uses the proton motive force (PMF) to complete protein translocation after the ATP-dependent function of SecA.</text>
</comment>
<dbReference type="NCBIfam" id="TIGR01129">
    <property type="entry name" value="secD"/>
    <property type="match status" value="1"/>
</dbReference>
<dbReference type="InterPro" id="IPR048634">
    <property type="entry name" value="SecD_SecF_C"/>
</dbReference>
<keyword evidence="7 10" id="KW-1133">Transmembrane helix</keyword>
<keyword evidence="5 10" id="KW-0812">Transmembrane</keyword>
<dbReference type="InterPro" id="IPR005791">
    <property type="entry name" value="SecD"/>
</dbReference>
<feature type="transmembrane region" description="Helical" evidence="10">
    <location>
        <begin position="382"/>
        <end position="401"/>
    </location>
</feature>
<dbReference type="InterPro" id="IPR055344">
    <property type="entry name" value="SecD_SecF_C_bact"/>
</dbReference>
<dbReference type="Gene3D" id="3.30.1360.200">
    <property type="match status" value="1"/>
</dbReference>
<comment type="similarity">
    <text evidence="10">Belongs to the SecD/SecF family. SecD subfamily.</text>
</comment>
<dbReference type="Pfam" id="PF21760">
    <property type="entry name" value="SecD_1st"/>
    <property type="match status" value="1"/>
</dbReference>
<dbReference type="SUPFAM" id="SSF82866">
    <property type="entry name" value="Multidrug efflux transporter AcrB transmembrane domain"/>
    <property type="match status" value="1"/>
</dbReference>
<comment type="subcellular location">
    <subcellularLocation>
        <location evidence="1 10">Cell membrane</location>
        <topology evidence="1 10">Multi-pass membrane protein</topology>
    </subcellularLocation>
</comment>
<evidence type="ECO:0000256" key="4">
    <source>
        <dbReference type="ARBA" id="ARBA00022519"/>
    </source>
</evidence>
<dbReference type="PANTHER" id="PTHR30081:SF1">
    <property type="entry name" value="PROTEIN TRANSLOCASE SUBUNIT SECD"/>
    <property type="match status" value="1"/>
</dbReference>
<dbReference type="InterPro" id="IPR001036">
    <property type="entry name" value="Acrflvin-R"/>
</dbReference>
<dbReference type="GO" id="GO:0006605">
    <property type="term" value="P:protein targeting"/>
    <property type="evidence" value="ECO:0007669"/>
    <property type="project" value="UniProtKB-UniRule"/>
</dbReference>
<dbReference type="AlphaFoldDB" id="A0A0S3QSD1"/>
<dbReference type="STRING" id="1298851.TST_0404"/>
<dbReference type="FunFam" id="3.30.1360.200:FF:000002">
    <property type="entry name" value="Preprotein translocase subunit SecD"/>
    <property type="match status" value="1"/>
</dbReference>
<dbReference type="Proteomes" id="UP000063234">
    <property type="component" value="Chromosome"/>
</dbReference>
<dbReference type="Gene3D" id="3.30.70.3400">
    <property type="match status" value="2"/>
</dbReference>
<keyword evidence="2 10" id="KW-0813">Transport</keyword>
<accession>A0A0S3QSD1</accession>
<dbReference type="HAMAP" id="MF_01463_B">
    <property type="entry name" value="SecD_B"/>
    <property type="match status" value="1"/>
</dbReference>
<feature type="transmembrane region" description="Helical" evidence="10">
    <location>
        <begin position="407"/>
        <end position="428"/>
    </location>
</feature>
<evidence type="ECO:0000259" key="11">
    <source>
        <dbReference type="Pfam" id="PF02355"/>
    </source>
</evidence>
<dbReference type="FunFam" id="1.20.1640.10:FF:000004">
    <property type="entry name" value="Protein translocase subunit SecD"/>
    <property type="match status" value="1"/>
</dbReference>
<dbReference type="GO" id="GO:0043952">
    <property type="term" value="P:protein transport by the Sec complex"/>
    <property type="evidence" value="ECO:0007669"/>
    <property type="project" value="UniProtKB-UniRule"/>
</dbReference>
<evidence type="ECO:0000256" key="8">
    <source>
        <dbReference type="ARBA" id="ARBA00023010"/>
    </source>
</evidence>
<evidence type="ECO:0000259" key="13">
    <source>
        <dbReference type="Pfam" id="PF22599"/>
    </source>
</evidence>
<dbReference type="GO" id="GO:0065002">
    <property type="term" value="P:intracellular protein transmembrane transport"/>
    <property type="evidence" value="ECO:0007669"/>
    <property type="project" value="UniProtKB-UniRule"/>
</dbReference>
<evidence type="ECO:0000256" key="1">
    <source>
        <dbReference type="ARBA" id="ARBA00004651"/>
    </source>
</evidence>
<keyword evidence="6 10" id="KW-0653">Protein transport</keyword>
<dbReference type="RefSeq" id="WP_068549132.1">
    <property type="nucleotide sequence ID" value="NZ_AP013035.1"/>
</dbReference>
<evidence type="ECO:0000256" key="10">
    <source>
        <dbReference type="HAMAP-Rule" id="MF_01463"/>
    </source>
</evidence>
<comment type="caution">
    <text evidence="10">Lacks conserved residue(s) required for the propagation of feature annotation.</text>
</comment>
<dbReference type="Pfam" id="PF02355">
    <property type="entry name" value="SecD_SecF_C"/>
    <property type="match status" value="1"/>
</dbReference>
<dbReference type="GO" id="GO:0005886">
    <property type="term" value="C:plasma membrane"/>
    <property type="evidence" value="ECO:0007669"/>
    <property type="project" value="UniProtKB-SubCell"/>
</dbReference>
<dbReference type="GO" id="GO:0015450">
    <property type="term" value="F:protein-transporting ATPase activity"/>
    <property type="evidence" value="ECO:0007669"/>
    <property type="project" value="InterPro"/>
</dbReference>
<dbReference type="OrthoDB" id="9805019at2"/>
<evidence type="ECO:0000256" key="9">
    <source>
        <dbReference type="ARBA" id="ARBA00023136"/>
    </source>
</evidence>
<keyword evidence="3 10" id="KW-1003">Cell membrane</keyword>
<name>A0A0S3QSD1_THET7</name>
<evidence type="ECO:0000313" key="14">
    <source>
        <dbReference type="EMBL" id="BAT71212.1"/>
    </source>
</evidence>
<dbReference type="KEGG" id="ttk:TST_0404"/>
<dbReference type="Gene3D" id="1.20.1640.10">
    <property type="entry name" value="Multidrug efflux transporter AcrB transmembrane domain"/>
    <property type="match status" value="1"/>
</dbReference>
<dbReference type="PATRIC" id="fig|1298851.3.peg.415"/>
<feature type="transmembrane region" description="Helical" evidence="10">
    <location>
        <begin position="449"/>
        <end position="471"/>
    </location>
</feature>
<evidence type="ECO:0000256" key="3">
    <source>
        <dbReference type="ARBA" id="ARBA00022475"/>
    </source>
</evidence>
<evidence type="ECO:0000256" key="7">
    <source>
        <dbReference type="ARBA" id="ARBA00022989"/>
    </source>
</evidence>
<dbReference type="PRINTS" id="PR00702">
    <property type="entry name" value="ACRIFLAVINRP"/>
</dbReference>
<keyword evidence="15" id="KW-1185">Reference proteome</keyword>
<keyword evidence="4" id="KW-0997">Cell inner membrane</keyword>
<reference evidence="15" key="1">
    <citation type="journal article" date="2018" name="Science">
        <title>A primordial and reversible TCA cycle in a facultatively chemolithoautotrophic thermophile.</title>
        <authorList>
            <person name="Nunoura T."/>
            <person name="Chikaraishi Y."/>
            <person name="Izaki R."/>
            <person name="Suwa T."/>
            <person name="Sato T."/>
            <person name="Harada T."/>
            <person name="Mori K."/>
            <person name="Kato Y."/>
            <person name="Miyazaki M."/>
            <person name="Shimamura S."/>
            <person name="Yanagawa K."/>
            <person name="Shuto A."/>
            <person name="Ohkouchi N."/>
            <person name="Fujita N."/>
            <person name="Takaki Y."/>
            <person name="Atomi H."/>
            <person name="Takai K."/>
        </authorList>
    </citation>
    <scope>NUCLEOTIDE SEQUENCE [LARGE SCALE GENOMIC DNA]</scope>
    <source>
        <strain evidence="15">DSM 17441 / JCM 13301 / NBRC 103674 / ABI70S6</strain>
    </source>
</reference>
<feature type="domain" description="Protein translocase subunit SecDF P1" evidence="12">
    <location>
        <begin position="136"/>
        <end position="194"/>
    </location>
</feature>
<feature type="transmembrane region" description="Helical" evidence="10">
    <location>
        <begin position="477"/>
        <end position="501"/>
    </location>
</feature>
<evidence type="ECO:0000313" key="15">
    <source>
        <dbReference type="Proteomes" id="UP000063234"/>
    </source>
</evidence>
<feature type="transmembrane region" description="Helical" evidence="10">
    <location>
        <begin position="354"/>
        <end position="375"/>
    </location>
</feature>
<proteinExistence type="inferred from homology"/>
<dbReference type="Pfam" id="PF22599">
    <property type="entry name" value="SecDF_P1_head"/>
    <property type="match status" value="1"/>
</dbReference>
<feature type="domain" description="Protein export membrane protein SecD/SecF C-terminal" evidence="11">
    <location>
        <begin position="335"/>
        <end position="501"/>
    </location>
</feature>
<comment type="subunit">
    <text evidence="10">Forms a complex with SecF. Part of the essential Sec protein translocation apparatus which comprises SecA, SecYEG and auxiliary proteins SecDF. Other proteins may also be involved.</text>
</comment>